<organism evidence="2 3">
    <name type="scientific">Escherichia coli</name>
    <dbReference type="NCBI Taxonomy" id="562"/>
    <lineage>
        <taxon>Bacteria</taxon>
        <taxon>Pseudomonadati</taxon>
        <taxon>Pseudomonadota</taxon>
        <taxon>Gammaproteobacteria</taxon>
        <taxon>Enterobacterales</taxon>
        <taxon>Enterobacteriaceae</taxon>
        <taxon>Escherichia</taxon>
    </lineage>
</organism>
<evidence type="ECO:0000256" key="1">
    <source>
        <dbReference type="SAM" id="Phobius"/>
    </source>
</evidence>
<feature type="transmembrane region" description="Helical" evidence="1">
    <location>
        <begin position="120"/>
        <end position="138"/>
    </location>
</feature>
<evidence type="ECO:0000313" key="3">
    <source>
        <dbReference type="Proteomes" id="UP000255153"/>
    </source>
</evidence>
<proteinExistence type="predicted"/>
<protein>
    <submittedName>
        <fullName evidence="2">Membrane protein ATP binding protein of ABC transporter</fullName>
    </submittedName>
</protein>
<keyword evidence="1" id="KW-0472">Membrane</keyword>
<dbReference type="EMBL" id="UGEE01000003">
    <property type="protein sequence ID" value="STK87846.1"/>
    <property type="molecule type" value="Genomic_DNA"/>
</dbReference>
<keyword evidence="1" id="KW-1133">Transmembrane helix</keyword>
<feature type="transmembrane region" description="Helical" evidence="1">
    <location>
        <begin position="144"/>
        <end position="164"/>
    </location>
</feature>
<sequence length="336" mass="37662">MQNGKWILTSLVMTFFGIPILAQFLAAVVAMLGAGLAAILEVCNLLFTPTIYLLLNVFMLTLGAIIIFFSGRVWAGDSAPEKREIAAWRQCFFLLPALLTLVGWIIALHLADYQFRQMGAGWLANLMLPWLGVFTVSFVGGEYWWIVIIPVGAHISFSLGYGWLTRHPLTGTSGLRCRNLLLFILLLLGIVAGYQAYLYKQLNPGVGVRENIDTWAWRPDKLYNQLTPLRGKPQIQFTQNWPRSDGATAAYPLYASAFYALSVIPEDFHSWEYLTNSRTPEAYNRIVNGDADIIFVAQPSDGQKKRAEKSGVTLLYTPFAREAFVFIVNADNRLIP</sequence>
<name>A0A376HT76_ECOLX</name>
<dbReference type="Gene3D" id="3.40.190.10">
    <property type="entry name" value="Periplasmic binding protein-like II"/>
    <property type="match status" value="2"/>
</dbReference>
<accession>A0A376HT76</accession>
<dbReference type="Proteomes" id="UP000255153">
    <property type="component" value="Unassembled WGS sequence"/>
</dbReference>
<gene>
    <name evidence="2" type="ORF">NCTC8603_03386</name>
</gene>
<feature type="transmembrane region" description="Helical" evidence="1">
    <location>
        <begin position="180"/>
        <end position="199"/>
    </location>
</feature>
<reference evidence="2 3" key="1">
    <citation type="submission" date="2018-06" db="EMBL/GenBank/DDBJ databases">
        <authorList>
            <consortium name="Pathogen Informatics"/>
            <person name="Doyle S."/>
        </authorList>
    </citation>
    <scope>NUCLEOTIDE SEQUENCE [LARGE SCALE GENOMIC DNA]</scope>
    <source>
        <strain evidence="2 3">NCTC8603</strain>
    </source>
</reference>
<comment type="caution">
    <text evidence="2">The sequence shown here is derived from an EMBL/GenBank/DDBJ whole genome shotgun (WGS) entry which is preliminary data.</text>
</comment>
<feature type="transmembrane region" description="Helical" evidence="1">
    <location>
        <begin position="87"/>
        <end position="108"/>
    </location>
</feature>
<dbReference type="AlphaFoldDB" id="A0A376HT76"/>
<feature type="transmembrane region" description="Helical" evidence="1">
    <location>
        <begin position="51"/>
        <end position="75"/>
    </location>
</feature>
<keyword evidence="1" id="KW-0812">Transmembrane</keyword>
<evidence type="ECO:0000313" key="2">
    <source>
        <dbReference type="EMBL" id="STK87846.1"/>
    </source>
</evidence>
<feature type="transmembrane region" description="Helical" evidence="1">
    <location>
        <begin position="6"/>
        <end position="39"/>
    </location>
</feature>